<dbReference type="InterPro" id="IPR040911">
    <property type="entry name" value="Exostosin_GT47"/>
</dbReference>
<evidence type="ECO:0000313" key="10">
    <source>
        <dbReference type="Proteomes" id="UP000053660"/>
    </source>
</evidence>
<keyword evidence="5" id="KW-1133">Transmembrane helix</keyword>
<evidence type="ECO:0000256" key="3">
    <source>
        <dbReference type="ARBA" id="ARBA00022679"/>
    </source>
</evidence>
<dbReference type="Pfam" id="PF09258">
    <property type="entry name" value="Glyco_transf_64"/>
    <property type="match status" value="1"/>
</dbReference>
<gene>
    <name evidence="9" type="ORF">OESDEN_03155</name>
</gene>
<dbReference type="Gene3D" id="3.90.550.10">
    <property type="entry name" value="Spore Coat Polysaccharide Biosynthesis Protein SpsA, Chain A"/>
    <property type="match status" value="1"/>
</dbReference>
<name>A0A0B1THX3_OESDE</name>
<dbReference type="GO" id="GO:0016757">
    <property type="term" value="F:glycosyltransferase activity"/>
    <property type="evidence" value="ECO:0007669"/>
    <property type="project" value="InterPro"/>
</dbReference>
<comment type="similarity">
    <text evidence="2">Belongs to the glycosyltransferase 47 family.</text>
</comment>
<sequence>MTNLQHSHFAKKTQVEHRRYFVSDPKEACLFVISVDTIDRDKISENYVRDVDRYISDLPADVWNNGINHIIFNLYHGTYPDYSDHNLGFNTGKAMIARASPSSQNFRFDFDISFPLFHKEHPSRNSVIGVTVIVKASEKPSSRLQKVIMNIAKIGDLFKTIILWPHARGVPPLGADFGTRISLEFLIVNKTIDVSSLQNLCATGLVLFIDERLNPTQQEMNTVLDYASRNPARLIGVHGVEFDWQKGHVSAGRVYNALFFSMAVFHSYYLTQHASPIPDVLWNECFSVVLNVVVSEQSMLPPMVVGERTAETWMKPDVDLTCFKKLATRWQNDLPLVYSDLRFV</sequence>
<evidence type="ECO:0000313" key="9">
    <source>
        <dbReference type="EMBL" id="KHJ96874.1"/>
    </source>
</evidence>
<dbReference type="GO" id="GO:1901135">
    <property type="term" value="P:carbohydrate derivative metabolic process"/>
    <property type="evidence" value="ECO:0007669"/>
    <property type="project" value="UniProtKB-ARBA"/>
</dbReference>
<evidence type="ECO:0000256" key="5">
    <source>
        <dbReference type="ARBA" id="ARBA00022989"/>
    </source>
</evidence>
<evidence type="ECO:0000256" key="4">
    <source>
        <dbReference type="ARBA" id="ARBA00022692"/>
    </source>
</evidence>
<dbReference type="InterPro" id="IPR015338">
    <property type="entry name" value="GT64_dom"/>
</dbReference>
<evidence type="ECO:0000256" key="1">
    <source>
        <dbReference type="ARBA" id="ARBA00004648"/>
    </source>
</evidence>
<keyword evidence="5" id="KW-0472">Membrane</keyword>
<dbReference type="OrthoDB" id="1924787at2759"/>
<keyword evidence="6" id="KW-1015">Disulfide bond</keyword>
<keyword evidence="3 9" id="KW-0808">Transferase</keyword>
<keyword evidence="4" id="KW-0812">Transmembrane</keyword>
<organism evidence="9 10">
    <name type="scientific">Oesophagostomum dentatum</name>
    <name type="common">Nodular worm</name>
    <dbReference type="NCBI Taxonomy" id="61180"/>
    <lineage>
        <taxon>Eukaryota</taxon>
        <taxon>Metazoa</taxon>
        <taxon>Ecdysozoa</taxon>
        <taxon>Nematoda</taxon>
        <taxon>Chromadorea</taxon>
        <taxon>Rhabditida</taxon>
        <taxon>Rhabditina</taxon>
        <taxon>Rhabditomorpha</taxon>
        <taxon>Strongyloidea</taxon>
        <taxon>Strongylidae</taxon>
        <taxon>Oesophagostomum</taxon>
    </lineage>
</organism>
<reference evidence="9 10" key="1">
    <citation type="submission" date="2014-03" db="EMBL/GenBank/DDBJ databases">
        <title>Draft genome of the hookworm Oesophagostomum dentatum.</title>
        <authorList>
            <person name="Mitreva M."/>
        </authorList>
    </citation>
    <scope>NUCLEOTIDE SEQUENCE [LARGE SCALE GENOMIC DNA]</scope>
    <source>
        <strain evidence="9 10">OD-Hann</strain>
    </source>
</reference>
<evidence type="ECO:0000256" key="6">
    <source>
        <dbReference type="ARBA" id="ARBA00023157"/>
    </source>
</evidence>
<dbReference type="Proteomes" id="UP000053660">
    <property type="component" value="Unassembled WGS sequence"/>
</dbReference>
<keyword evidence="10" id="KW-1185">Reference proteome</keyword>
<dbReference type="InterPro" id="IPR029044">
    <property type="entry name" value="Nucleotide-diphossugar_trans"/>
</dbReference>
<dbReference type="AlphaFoldDB" id="A0A0B1THX3"/>
<accession>A0A0B1THX3</accession>
<protein>
    <submittedName>
        <fullName evidence="9">EXTL2, alpha-1,4-N-acetylhexosaminyltransferase</fullName>
    </submittedName>
</protein>
<dbReference type="EMBL" id="KN549569">
    <property type="protein sequence ID" value="KHJ96874.1"/>
    <property type="molecule type" value="Genomic_DNA"/>
</dbReference>
<evidence type="ECO:0000259" key="7">
    <source>
        <dbReference type="Pfam" id="PF03016"/>
    </source>
</evidence>
<dbReference type="Pfam" id="PF03016">
    <property type="entry name" value="Exostosin_GT47"/>
    <property type="match status" value="1"/>
</dbReference>
<proteinExistence type="inferred from homology"/>
<feature type="domain" description="Glycosyl transferase 64" evidence="8">
    <location>
        <begin position="131"/>
        <end position="308"/>
    </location>
</feature>
<evidence type="ECO:0000256" key="2">
    <source>
        <dbReference type="ARBA" id="ARBA00010271"/>
    </source>
</evidence>
<feature type="domain" description="Exostosin GT47" evidence="7">
    <location>
        <begin position="13"/>
        <end position="123"/>
    </location>
</feature>
<evidence type="ECO:0000259" key="8">
    <source>
        <dbReference type="Pfam" id="PF09258"/>
    </source>
</evidence>
<comment type="subcellular location">
    <subcellularLocation>
        <location evidence="1">Endoplasmic reticulum membrane</location>
        <topology evidence="1">Single-pass type II membrane protein</topology>
    </subcellularLocation>
</comment>
<dbReference type="GO" id="GO:0005789">
    <property type="term" value="C:endoplasmic reticulum membrane"/>
    <property type="evidence" value="ECO:0007669"/>
    <property type="project" value="UniProtKB-SubCell"/>
</dbReference>